<evidence type="ECO:0000256" key="1">
    <source>
        <dbReference type="PROSITE-ProRule" id="PRU00339"/>
    </source>
</evidence>
<dbReference type="Pfam" id="PF14559">
    <property type="entry name" value="TPR_19"/>
    <property type="match status" value="1"/>
</dbReference>
<accession>A0A845L061</accession>
<organism evidence="3 4">
    <name type="scientific">Heliomicrobium undosum</name>
    <dbReference type="NCBI Taxonomy" id="121734"/>
    <lineage>
        <taxon>Bacteria</taxon>
        <taxon>Bacillati</taxon>
        <taxon>Bacillota</taxon>
        <taxon>Clostridia</taxon>
        <taxon>Eubacteriales</taxon>
        <taxon>Heliobacteriaceae</taxon>
        <taxon>Heliomicrobium</taxon>
    </lineage>
</organism>
<feature type="repeat" description="TPR" evidence="1">
    <location>
        <begin position="296"/>
        <end position="329"/>
    </location>
</feature>
<reference evidence="3 4" key="1">
    <citation type="submission" date="2020-01" db="EMBL/GenBank/DDBJ databases">
        <title>Whole-genome sequence of Heliobacterium undosum DSM 13378.</title>
        <authorList>
            <person name="Kyndt J.A."/>
            <person name="Meyer T.E."/>
        </authorList>
    </citation>
    <scope>NUCLEOTIDE SEQUENCE [LARGE SCALE GENOMIC DNA]</scope>
    <source>
        <strain evidence="3 4">DSM 13378</strain>
    </source>
</reference>
<gene>
    <name evidence="3" type="ORF">GTO91_07360</name>
</gene>
<dbReference type="EMBL" id="WXEY01000005">
    <property type="protein sequence ID" value="MZP29523.1"/>
    <property type="molecule type" value="Genomic_DNA"/>
</dbReference>
<dbReference type="InterPro" id="IPR013783">
    <property type="entry name" value="Ig-like_fold"/>
</dbReference>
<dbReference type="Pfam" id="PF18911">
    <property type="entry name" value="PKD_4"/>
    <property type="match status" value="1"/>
</dbReference>
<dbReference type="AlphaFoldDB" id="A0A845L061"/>
<dbReference type="Gene3D" id="2.60.40.10">
    <property type="entry name" value="Immunoglobulins"/>
    <property type="match status" value="1"/>
</dbReference>
<feature type="repeat" description="TPR" evidence="1">
    <location>
        <begin position="398"/>
        <end position="431"/>
    </location>
</feature>
<dbReference type="Pfam" id="PF07833">
    <property type="entry name" value="Cu_amine_oxidN1"/>
    <property type="match status" value="1"/>
</dbReference>
<dbReference type="Gene3D" id="3.30.457.10">
    <property type="entry name" value="Copper amine oxidase-like, N-terminal domain"/>
    <property type="match status" value="1"/>
</dbReference>
<dbReference type="InterPro" id="IPR019734">
    <property type="entry name" value="TPR_rpt"/>
</dbReference>
<dbReference type="SUPFAM" id="SSF48452">
    <property type="entry name" value="TPR-like"/>
    <property type="match status" value="2"/>
</dbReference>
<dbReference type="OrthoDB" id="2080803at2"/>
<dbReference type="SMART" id="SM00028">
    <property type="entry name" value="TPR"/>
    <property type="match status" value="13"/>
</dbReference>
<comment type="caution">
    <text evidence="3">The sequence shown here is derived from an EMBL/GenBank/DDBJ whole genome shotgun (WGS) entry which is preliminary data.</text>
</comment>
<dbReference type="PANTHER" id="PTHR12558">
    <property type="entry name" value="CELL DIVISION CYCLE 16,23,27"/>
    <property type="match status" value="1"/>
</dbReference>
<sequence>MTSRTLRHSSRRIQWIVAAFLPLILMGMLGLHPSMSVAAVPTQAEVYCGQGLNFVDQMRIREAEESFQKALELEPQLADAYYGVGRVYFEQGKYDQAEKAFASAIAFKQDGRYYNALGDLLHYLGRVDEALTAYRRSLEWQGPQSAYAGIARCYFSKGDPESALVWLKRGLKEALYEETVYVELAKHYAANGGYDRAEAVLRDALRFGLSTPAVHKGLGIALEGQKKYDQASYEYNQALAMNRFDVESMLLLGDFYRKQGKAEMAQNWYLEALKGDQGKPGVPNPDRTRRWIADRWQTFVKLGKTLMMLGKHQPALEAFQRAIALLPERPAAHLGVGEALLALGQADGAEKAFAEALRLAPQDIDGLLGYGRFALSTKNWAKAENMLKSATRANPASAEAWVLLGDAYYGMLHDWKADACYDAALRLNPNERRAVRGKGWVALNEGRFMEAEQLFQRLRQVDSRAGNNNADGWIGIGEAQLRQNRLLEAREAFRNAQVQDQRDARAPLGLGRVLLKEGNKAEAERHFTNARLIDRNVQNPDERLALPTGRIAAKPASGPAPLKLRLDGGASTSPTGALRSWSWRIESGGAEPFTENIIGSGKSVEHVFNGPGEHWISLVVETEQGAQHRTLQKITVYNPIQVIVDGNPVDSPDGLENARLENGQILAPARRMAELLGATLEWDENAQAATLLRGERHITVTAGSATAYTNNGPVLLNTPVYRDEPSGRMMVPAALFKEGFNIRMEYNPDTRTLAIYTA</sequence>
<protein>
    <submittedName>
        <fullName evidence="3">Tetratricopeptide repeat protein</fullName>
    </submittedName>
</protein>
<dbReference type="Pfam" id="PF13432">
    <property type="entry name" value="TPR_16"/>
    <property type="match status" value="5"/>
</dbReference>
<feature type="repeat" description="TPR" evidence="1">
    <location>
        <begin position="78"/>
        <end position="111"/>
    </location>
</feature>
<feature type="repeat" description="TPR" evidence="1">
    <location>
        <begin position="330"/>
        <end position="363"/>
    </location>
</feature>
<dbReference type="Gene3D" id="1.25.40.10">
    <property type="entry name" value="Tetratricopeptide repeat domain"/>
    <property type="match status" value="4"/>
</dbReference>
<evidence type="ECO:0000313" key="4">
    <source>
        <dbReference type="Proteomes" id="UP000463470"/>
    </source>
</evidence>
<dbReference type="InterPro" id="IPR036582">
    <property type="entry name" value="Mao_N_sf"/>
</dbReference>
<dbReference type="SUPFAM" id="SSF49299">
    <property type="entry name" value="PKD domain"/>
    <property type="match status" value="1"/>
</dbReference>
<proteinExistence type="predicted"/>
<dbReference type="SUPFAM" id="SSF55383">
    <property type="entry name" value="Copper amine oxidase, domain N"/>
    <property type="match status" value="1"/>
</dbReference>
<feature type="domain" description="PKD" evidence="2">
    <location>
        <begin position="547"/>
        <end position="636"/>
    </location>
</feature>
<keyword evidence="4" id="KW-1185">Reference proteome</keyword>
<dbReference type="PROSITE" id="PS50093">
    <property type="entry name" value="PKD"/>
    <property type="match status" value="1"/>
</dbReference>
<keyword evidence="1" id="KW-0802">TPR repeat</keyword>
<dbReference type="RefSeq" id="WP_161257119.1">
    <property type="nucleotide sequence ID" value="NZ_WXEY01000005.1"/>
</dbReference>
<dbReference type="PROSITE" id="PS50293">
    <property type="entry name" value="TPR_REGION"/>
    <property type="match status" value="1"/>
</dbReference>
<name>A0A845L061_9FIRM</name>
<evidence type="ECO:0000259" key="2">
    <source>
        <dbReference type="PROSITE" id="PS50093"/>
    </source>
</evidence>
<dbReference type="InterPro" id="IPR011990">
    <property type="entry name" value="TPR-like_helical_dom_sf"/>
</dbReference>
<dbReference type="PROSITE" id="PS50005">
    <property type="entry name" value="TPR"/>
    <property type="match status" value="5"/>
</dbReference>
<feature type="repeat" description="TPR" evidence="1">
    <location>
        <begin position="44"/>
        <end position="77"/>
    </location>
</feature>
<dbReference type="InterPro" id="IPR000601">
    <property type="entry name" value="PKD_dom"/>
</dbReference>
<dbReference type="PANTHER" id="PTHR12558:SF13">
    <property type="entry name" value="CELL DIVISION CYCLE PROTEIN 27 HOMOLOG"/>
    <property type="match status" value="1"/>
</dbReference>
<evidence type="ECO:0000313" key="3">
    <source>
        <dbReference type="EMBL" id="MZP29523.1"/>
    </source>
</evidence>
<dbReference type="InterPro" id="IPR035986">
    <property type="entry name" value="PKD_dom_sf"/>
</dbReference>
<dbReference type="Proteomes" id="UP000463470">
    <property type="component" value="Unassembled WGS sequence"/>
</dbReference>
<dbReference type="InterPro" id="IPR012854">
    <property type="entry name" value="Cu_amine_oxidase-like_N"/>
</dbReference>